<dbReference type="EMBL" id="GHJT01001188">
    <property type="protein sequence ID" value="MOY35159.1"/>
    <property type="molecule type" value="Transcribed_RNA"/>
</dbReference>
<name>A0A4D5RE47_IXOSC</name>
<reference evidence="2" key="1">
    <citation type="submission" date="2019-04" db="EMBL/GenBank/DDBJ databases">
        <title>An insight into the mialome of Ixodes scapularis.</title>
        <authorList>
            <person name="Ribeiro J.M."/>
            <person name="Mather T.N."/>
            <person name="Karim S."/>
        </authorList>
    </citation>
    <scope>NUCLEOTIDE SEQUENCE</scope>
</reference>
<feature type="transmembrane region" description="Helical" evidence="1">
    <location>
        <begin position="12"/>
        <end position="32"/>
    </location>
</feature>
<keyword evidence="1" id="KW-0472">Membrane</keyword>
<proteinExistence type="predicted"/>
<feature type="transmembrane region" description="Helical" evidence="1">
    <location>
        <begin position="92"/>
        <end position="114"/>
    </location>
</feature>
<sequence length="117" mass="13670">MAGPTYTPMCLLIFPHVSFCCCFFLFILVVLLQTCLLKKTPNQNFLEILPHLYVTSLIYAWFYLDVCLSYYFTPVWQSGQSRPPCALGEIIMFPNACDTFFASTPCWIVFPWLFRFH</sequence>
<feature type="transmembrane region" description="Helical" evidence="1">
    <location>
        <begin position="52"/>
        <end position="72"/>
    </location>
</feature>
<protein>
    <submittedName>
        <fullName evidence="2">Uncharacterized protein</fullName>
    </submittedName>
</protein>
<dbReference type="AlphaFoldDB" id="A0A4D5RE47"/>
<keyword evidence="1" id="KW-1133">Transmembrane helix</keyword>
<accession>A0A4D5RE47</accession>
<keyword evidence="1" id="KW-0812">Transmembrane</keyword>
<evidence type="ECO:0000256" key="1">
    <source>
        <dbReference type="SAM" id="Phobius"/>
    </source>
</evidence>
<organism evidence="2">
    <name type="scientific">Ixodes scapularis</name>
    <name type="common">Black-legged tick</name>
    <name type="synonym">Deer tick</name>
    <dbReference type="NCBI Taxonomy" id="6945"/>
    <lineage>
        <taxon>Eukaryota</taxon>
        <taxon>Metazoa</taxon>
        <taxon>Ecdysozoa</taxon>
        <taxon>Arthropoda</taxon>
        <taxon>Chelicerata</taxon>
        <taxon>Arachnida</taxon>
        <taxon>Acari</taxon>
        <taxon>Parasitiformes</taxon>
        <taxon>Ixodida</taxon>
        <taxon>Ixodoidea</taxon>
        <taxon>Ixodidae</taxon>
        <taxon>Ixodinae</taxon>
        <taxon>Ixodes</taxon>
    </lineage>
</organism>
<evidence type="ECO:0000313" key="2">
    <source>
        <dbReference type="EMBL" id="MOY35159.1"/>
    </source>
</evidence>